<sequence length="80" mass="9223">MVCRECSLELCYINPAVESNKWYQTEDNTRYGTAMMPHRATRINQTSPCWVSHPLIRQAKGSRSSPKILKAFQKIPNEPL</sequence>
<evidence type="ECO:0000313" key="2">
    <source>
        <dbReference type="Proteomes" id="UP001558613"/>
    </source>
</evidence>
<accession>A0ABR3N6L4</accession>
<evidence type="ECO:0000313" key="1">
    <source>
        <dbReference type="EMBL" id="KAL1272442.1"/>
    </source>
</evidence>
<dbReference type="EMBL" id="JAYMGO010000006">
    <property type="protein sequence ID" value="KAL1272442.1"/>
    <property type="molecule type" value="Genomic_DNA"/>
</dbReference>
<proteinExistence type="predicted"/>
<keyword evidence="2" id="KW-1185">Reference proteome</keyword>
<dbReference type="Proteomes" id="UP001558613">
    <property type="component" value="Unassembled WGS sequence"/>
</dbReference>
<name>A0ABR3N6L4_9TELE</name>
<gene>
    <name evidence="1" type="ORF">QQF64_028304</name>
</gene>
<protein>
    <submittedName>
        <fullName evidence="1">Uncharacterized protein</fullName>
    </submittedName>
</protein>
<reference evidence="1 2" key="1">
    <citation type="submission" date="2023-09" db="EMBL/GenBank/DDBJ databases">
        <authorList>
            <person name="Wang M."/>
        </authorList>
    </citation>
    <scope>NUCLEOTIDE SEQUENCE [LARGE SCALE GENOMIC DNA]</scope>
    <source>
        <strain evidence="1">GT-2023</strain>
        <tissue evidence="1">Liver</tissue>
    </source>
</reference>
<comment type="caution">
    <text evidence="1">The sequence shown here is derived from an EMBL/GenBank/DDBJ whole genome shotgun (WGS) entry which is preliminary data.</text>
</comment>
<organism evidence="1 2">
    <name type="scientific">Cirrhinus molitorella</name>
    <name type="common">mud carp</name>
    <dbReference type="NCBI Taxonomy" id="172907"/>
    <lineage>
        <taxon>Eukaryota</taxon>
        <taxon>Metazoa</taxon>
        <taxon>Chordata</taxon>
        <taxon>Craniata</taxon>
        <taxon>Vertebrata</taxon>
        <taxon>Euteleostomi</taxon>
        <taxon>Actinopterygii</taxon>
        <taxon>Neopterygii</taxon>
        <taxon>Teleostei</taxon>
        <taxon>Ostariophysi</taxon>
        <taxon>Cypriniformes</taxon>
        <taxon>Cyprinidae</taxon>
        <taxon>Labeoninae</taxon>
        <taxon>Labeonini</taxon>
        <taxon>Cirrhinus</taxon>
    </lineage>
</organism>